<feature type="transmembrane region" description="Helical" evidence="1">
    <location>
        <begin position="157"/>
        <end position="180"/>
    </location>
</feature>
<dbReference type="Proteomes" id="UP000564629">
    <property type="component" value="Unassembled WGS sequence"/>
</dbReference>
<evidence type="ECO:0000313" key="3">
    <source>
        <dbReference type="EMBL" id="MBB5472639.1"/>
    </source>
</evidence>
<feature type="transmembrane region" description="Helical" evidence="1">
    <location>
        <begin position="30"/>
        <end position="55"/>
    </location>
</feature>
<feature type="transmembrane region" description="Helical" evidence="1">
    <location>
        <begin position="228"/>
        <end position="249"/>
    </location>
</feature>
<proteinExistence type="predicted"/>
<dbReference type="EMBL" id="JACHDN010000001">
    <property type="protein sequence ID" value="MBB5472639.1"/>
    <property type="molecule type" value="Genomic_DNA"/>
</dbReference>
<feature type="transmembrane region" description="Helical" evidence="1">
    <location>
        <begin position="75"/>
        <end position="95"/>
    </location>
</feature>
<evidence type="ECO:0000313" key="4">
    <source>
        <dbReference type="Proteomes" id="UP000321723"/>
    </source>
</evidence>
<reference evidence="3 5" key="2">
    <citation type="submission" date="2020-08" db="EMBL/GenBank/DDBJ databases">
        <title>Sequencing the genomes of 1000 actinobacteria strains.</title>
        <authorList>
            <person name="Klenk H.-P."/>
        </authorList>
    </citation>
    <scope>NUCLEOTIDE SEQUENCE [LARGE SCALE GENOMIC DNA]</scope>
    <source>
        <strain evidence="3 5">DSM 9581</strain>
    </source>
</reference>
<protein>
    <submittedName>
        <fullName evidence="3">Uncharacterized membrane protein (DUF441 family)</fullName>
    </submittedName>
</protein>
<keyword evidence="1" id="KW-0812">Transmembrane</keyword>
<dbReference type="RefSeq" id="WP_146837312.1">
    <property type="nucleotide sequence ID" value="NZ_BJVQ01000024.1"/>
</dbReference>
<feature type="transmembrane region" description="Helical" evidence="1">
    <location>
        <begin position="107"/>
        <end position="128"/>
    </location>
</feature>
<name>A0A511FC87_9CELL</name>
<sequence length="259" mass="27697">MSGTALRSTPLWPARPARRRGPVVRTASSLLRWFAPIVGIYLVIVVAVAVVVPFVVDAAGDVRFSILWFARQSGVWFPFSVLIGVAVSYPAVHVANGMTRRAYVRGSLLAVTALAVGFAGTMTLGLLAERTWYRAMGWRWELAEGWFAPAEGLPTVLVAYLATFLVAYLSGLLVGTVYAAKGGWWGTLTLPLTVGPILLVTILVDNAYDWVPFSHLFGDAPSGGTPLALLVAVAVVLALALAAAFWLVAGRRPVPPRRG</sequence>
<keyword evidence="1" id="KW-0472">Membrane</keyword>
<reference evidence="2 4" key="1">
    <citation type="submission" date="2019-07" db="EMBL/GenBank/DDBJ databases">
        <title>Whole genome shotgun sequence of Cellulomonas hominis NBRC 16055.</title>
        <authorList>
            <person name="Hosoyama A."/>
            <person name="Uohara A."/>
            <person name="Ohji S."/>
            <person name="Ichikawa N."/>
        </authorList>
    </citation>
    <scope>NUCLEOTIDE SEQUENCE [LARGE SCALE GENOMIC DNA]</scope>
    <source>
        <strain evidence="2 4">NBRC 16055</strain>
    </source>
</reference>
<accession>A0A511FC87</accession>
<evidence type="ECO:0000256" key="1">
    <source>
        <dbReference type="SAM" id="Phobius"/>
    </source>
</evidence>
<organism evidence="2 4">
    <name type="scientific">Cellulomonas hominis</name>
    <dbReference type="NCBI Taxonomy" id="156981"/>
    <lineage>
        <taxon>Bacteria</taxon>
        <taxon>Bacillati</taxon>
        <taxon>Actinomycetota</taxon>
        <taxon>Actinomycetes</taxon>
        <taxon>Micrococcales</taxon>
        <taxon>Cellulomonadaceae</taxon>
        <taxon>Cellulomonas</taxon>
    </lineage>
</organism>
<keyword evidence="4" id="KW-1185">Reference proteome</keyword>
<dbReference type="AlphaFoldDB" id="A0A511FC87"/>
<comment type="caution">
    <text evidence="2">The sequence shown here is derived from an EMBL/GenBank/DDBJ whole genome shotgun (WGS) entry which is preliminary data.</text>
</comment>
<dbReference type="EMBL" id="BJVQ01000024">
    <property type="protein sequence ID" value="GEL46859.1"/>
    <property type="molecule type" value="Genomic_DNA"/>
</dbReference>
<evidence type="ECO:0000313" key="5">
    <source>
        <dbReference type="Proteomes" id="UP000564629"/>
    </source>
</evidence>
<dbReference type="OrthoDB" id="4862385at2"/>
<gene>
    <name evidence="2" type="ORF">CHO01_19750</name>
    <name evidence="3" type="ORF">HNR08_001375</name>
</gene>
<evidence type="ECO:0000313" key="2">
    <source>
        <dbReference type="EMBL" id="GEL46859.1"/>
    </source>
</evidence>
<dbReference type="Proteomes" id="UP000321723">
    <property type="component" value="Unassembled WGS sequence"/>
</dbReference>
<feature type="transmembrane region" description="Helical" evidence="1">
    <location>
        <begin position="187"/>
        <end position="208"/>
    </location>
</feature>
<keyword evidence="1" id="KW-1133">Transmembrane helix</keyword>